<dbReference type="Pfam" id="PF02348">
    <property type="entry name" value="CTP_transf_3"/>
    <property type="match status" value="1"/>
</dbReference>
<keyword evidence="2" id="KW-0808">Transferase</keyword>
<accession>A0A212RDX4</accession>
<dbReference type="EMBL" id="FYEH01000007">
    <property type="protein sequence ID" value="SNB70372.1"/>
    <property type="molecule type" value="Genomic_DNA"/>
</dbReference>
<proteinExistence type="predicted"/>
<dbReference type="RefSeq" id="WP_088561743.1">
    <property type="nucleotide sequence ID" value="NZ_FYEH01000007.1"/>
</dbReference>
<dbReference type="OrthoDB" id="9803238at2"/>
<keyword evidence="3" id="KW-1185">Reference proteome</keyword>
<dbReference type="Gene3D" id="3.90.550.10">
    <property type="entry name" value="Spore Coat Polysaccharide Biosynthesis Protein SpsA, Chain A"/>
    <property type="match status" value="1"/>
</dbReference>
<dbReference type="Proteomes" id="UP000197065">
    <property type="component" value="Unassembled WGS sequence"/>
</dbReference>
<evidence type="ECO:0000256" key="1">
    <source>
        <dbReference type="SAM" id="MobiDB-lite"/>
    </source>
</evidence>
<dbReference type="SUPFAM" id="SSF53448">
    <property type="entry name" value="Nucleotide-diphospho-sugar transferases"/>
    <property type="match status" value="1"/>
</dbReference>
<reference evidence="2 3" key="1">
    <citation type="submission" date="2017-06" db="EMBL/GenBank/DDBJ databases">
        <authorList>
            <person name="Kim H.J."/>
            <person name="Triplett B.A."/>
        </authorList>
    </citation>
    <scope>NUCLEOTIDE SEQUENCE [LARGE SCALE GENOMIC DNA]</scope>
    <source>
        <strain evidence="2 3">B29T1</strain>
    </source>
</reference>
<dbReference type="PANTHER" id="PTHR21485">
    <property type="entry name" value="HAD SUPERFAMILY MEMBERS CMAS AND KDSC"/>
    <property type="match status" value="1"/>
</dbReference>
<evidence type="ECO:0000313" key="2">
    <source>
        <dbReference type="EMBL" id="SNB70372.1"/>
    </source>
</evidence>
<sequence>MFAGKAVLSVVPARGGSKGIRDKNLQDVAGRSLVAWTTDAIEWLPWIDQALLSTDDPAIAAEGRRVGPPVPALWFWPNTDAGSDTTSHGTRRFRAKHAIPHVQFFKTLAPEDFLNVLKCAIAIAGNSGVSIGKCAYPGVRANDIGSRQRDRGAYAIDVPHEPGGHKVGRSHRDAPRTAPSRSDPWRRQGRPAEATILAHAALTFLK</sequence>
<gene>
    <name evidence="2" type="ORF">SAMN07250955_107181</name>
</gene>
<dbReference type="GO" id="GO:0008781">
    <property type="term" value="F:N-acylneuraminate cytidylyltransferase activity"/>
    <property type="evidence" value="ECO:0007669"/>
    <property type="project" value="TreeGrafter"/>
</dbReference>
<keyword evidence="2" id="KW-0548">Nucleotidyltransferase</keyword>
<feature type="compositionally biased region" description="Basic and acidic residues" evidence="1">
    <location>
        <begin position="156"/>
        <end position="175"/>
    </location>
</feature>
<dbReference type="InterPro" id="IPR050793">
    <property type="entry name" value="CMP-NeuNAc_synthase"/>
</dbReference>
<dbReference type="PANTHER" id="PTHR21485:SF3">
    <property type="entry name" value="N-ACYLNEURAMINATE CYTIDYLYLTRANSFERASE"/>
    <property type="match status" value="1"/>
</dbReference>
<name>A0A212RDX4_9PROT</name>
<dbReference type="AlphaFoldDB" id="A0A212RDX4"/>
<feature type="region of interest" description="Disordered" evidence="1">
    <location>
        <begin position="156"/>
        <end position="190"/>
    </location>
</feature>
<dbReference type="InterPro" id="IPR029044">
    <property type="entry name" value="Nucleotide-diphossugar_trans"/>
</dbReference>
<protein>
    <submittedName>
        <fullName evidence="2">Cytidylyltransferase</fullName>
    </submittedName>
</protein>
<dbReference type="InterPro" id="IPR003329">
    <property type="entry name" value="Cytidylyl_trans"/>
</dbReference>
<organism evidence="2 3">
    <name type="scientific">Arboricoccus pini</name>
    <dbReference type="NCBI Taxonomy" id="1963835"/>
    <lineage>
        <taxon>Bacteria</taxon>
        <taxon>Pseudomonadati</taxon>
        <taxon>Pseudomonadota</taxon>
        <taxon>Alphaproteobacteria</taxon>
        <taxon>Geminicoccales</taxon>
        <taxon>Geminicoccaceae</taxon>
        <taxon>Arboricoccus</taxon>
    </lineage>
</organism>
<evidence type="ECO:0000313" key="3">
    <source>
        <dbReference type="Proteomes" id="UP000197065"/>
    </source>
</evidence>